<dbReference type="InterPro" id="IPR045853">
    <property type="entry name" value="Pep_chain_release_fac_I_sf"/>
</dbReference>
<accession>A0A164MSS9</accession>
<dbReference type="InterPro" id="IPR000352">
    <property type="entry name" value="Pep_chain_release_fac_I"/>
</dbReference>
<evidence type="ECO:0000259" key="4">
    <source>
        <dbReference type="PROSITE" id="PS00745"/>
    </source>
</evidence>
<dbReference type="FunFam" id="3.30.160.20:FF:000004">
    <property type="entry name" value="Peptide chain release factor 1"/>
    <property type="match status" value="1"/>
</dbReference>
<dbReference type="GO" id="GO:0032543">
    <property type="term" value="P:mitochondrial translation"/>
    <property type="evidence" value="ECO:0007669"/>
    <property type="project" value="UniProtKB-ARBA"/>
</dbReference>
<evidence type="ECO:0000256" key="3">
    <source>
        <dbReference type="ARBA" id="ARBA00022917"/>
    </source>
</evidence>
<reference evidence="5 6" key="1">
    <citation type="journal article" date="2016" name="Mol. Biol. Evol.">
        <title>Comparative Genomics of Early-Diverging Mushroom-Forming Fungi Provides Insights into the Origins of Lignocellulose Decay Capabilities.</title>
        <authorList>
            <person name="Nagy L.G."/>
            <person name="Riley R."/>
            <person name="Tritt A."/>
            <person name="Adam C."/>
            <person name="Daum C."/>
            <person name="Floudas D."/>
            <person name="Sun H."/>
            <person name="Yadav J.S."/>
            <person name="Pangilinan J."/>
            <person name="Larsson K.H."/>
            <person name="Matsuura K."/>
            <person name="Barry K."/>
            <person name="Labutti K."/>
            <person name="Kuo R."/>
            <person name="Ohm R.A."/>
            <person name="Bhattacharya S.S."/>
            <person name="Shirouzu T."/>
            <person name="Yoshinaga Y."/>
            <person name="Martin F.M."/>
            <person name="Grigoriev I.V."/>
            <person name="Hibbett D.S."/>
        </authorList>
    </citation>
    <scope>NUCLEOTIDE SEQUENCE [LARGE SCALE GENOMIC DNA]</scope>
    <source>
        <strain evidence="5 6">HHB9708</strain>
    </source>
</reference>
<proteinExistence type="inferred from homology"/>
<evidence type="ECO:0000256" key="1">
    <source>
        <dbReference type="ARBA" id="ARBA00010835"/>
    </source>
</evidence>
<protein>
    <submittedName>
        <fullName evidence="5">Release factor</fullName>
    </submittedName>
</protein>
<organism evidence="5 6">
    <name type="scientific">Sistotremastrum niveocremeum HHB9708</name>
    <dbReference type="NCBI Taxonomy" id="1314777"/>
    <lineage>
        <taxon>Eukaryota</taxon>
        <taxon>Fungi</taxon>
        <taxon>Dikarya</taxon>
        <taxon>Basidiomycota</taxon>
        <taxon>Agaricomycotina</taxon>
        <taxon>Agaricomycetes</taxon>
        <taxon>Sistotremastrales</taxon>
        <taxon>Sistotremastraceae</taxon>
        <taxon>Sertulicium</taxon>
        <taxon>Sertulicium niveocremeum</taxon>
    </lineage>
</organism>
<dbReference type="Proteomes" id="UP000076722">
    <property type="component" value="Unassembled WGS sequence"/>
</dbReference>
<dbReference type="Gene3D" id="3.30.70.1660">
    <property type="match status" value="1"/>
</dbReference>
<dbReference type="EMBL" id="KV419460">
    <property type="protein sequence ID" value="KZS86997.1"/>
    <property type="molecule type" value="Genomic_DNA"/>
</dbReference>
<dbReference type="STRING" id="1314777.A0A164MSS9"/>
<dbReference type="GO" id="GO:0005739">
    <property type="term" value="C:mitochondrion"/>
    <property type="evidence" value="ECO:0007669"/>
    <property type="project" value="GOC"/>
</dbReference>
<dbReference type="InterPro" id="IPR005139">
    <property type="entry name" value="PCRF"/>
</dbReference>
<evidence type="ECO:0000313" key="6">
    <source>
        <dbReference type="Proteomes" id="UP000076722"/>
    </source>
</evidence>
<evidence type="ECO:0000313" key="5">
    <source>
        <dbReference type="EMBL" id="KZS86997.1"/>
    </source>
</evidence>
<dbReference type="GO" id="GO:0003747">
    <property type="term" value="F:translation release factor activity"/>
    <property type="evidence" value="ECO:0007669"/>
    <property type="project" value="InterPro"/>
</dbReference>
<comment type="similarity">
    <text evidence="1">Belongs to the prokaryotic/mitochondrial release factor family.</text>
</comment>
<dbReference type="SMART" id="SM00937">
    <property type="entry name" value="PCRF"/>
    <property type="match status" value="1"/>
</dbReference>
<feature type="domain" description="Prokaryotic-type class I peptide chain release factors" evidence="4">
    <location>
        <begin position="207"/>
        <end position="223"/>
    </location>
</feature>
<keyword evidence="6" id="KW-1185">Reference proteome</keyword>
<keyword evidence="3" id="KW-0648">Protein biosynthesis</keyword>
<dbReference type="InterPro" id="IPR050057">
    <property type="entry name" value="Prokaryotic/Mito_RF"/>
</dbReference>
<dbReference type="PANTHER" id="PTHR43804">
    <property type="entry name" value="LD18447P"/>
    <property type="match status" value="1"/>
</dbReference>
<dbReference type="Pfam" id="PF03462">
    <property type="entry name" value="PCRF"/>
    <property type="match status" value="1"/>
</dbReference>
<dbReference type="Gene3D" id="3.30.160.20">
    <property type="match status" value="1"/>
</dbReference>
<dbReference type="PROSITE" id="PS00745">
    <property type="entry name" value="RF_PROK_I"/>
    <property type="match status" value="1"/>
</dbReference>
<dbReference type="PANTHER" id="PTHR43804:SF7">
    <property type="entry name" value="LD18447P"/>
    <property type="match status" value="1"/>
</dbReference>
<evidence type="ECO:0000256" key="2">
    <source>
        <dbReference type="ARBA" id="ARBA00022481"/>
    </source>
</evidence>
<dbReference type="OrthoDB" id="2019491at2759"/>
<dbReference type="SUPFAM" id="SSF75620">
    <property type="entry name" value="Release factor"/>
    <property type="match status" value="1"/>
</dbReference>
<dbReference type="AlphaFoldDB" id="A0A164MSS9"/>
<keyword evidence="2" id="KW-0488">Methylation</keyword>
<gene>
    <name evidence="5" type="ORF">SISNIDRAFT_476369</name>
</gene>
<dbReference type="Pfam" id="PF00472">
    <property type="entry name" value="RF-1"/>
    <property type="match status" value="1"/>
</dbReference>
<sequence length="342" mass="38291">MKEYERLNAAWSEWTRARTSLLETSTYLADEDPTMRALANEERASLLSTLSSLLTSTFPSLLLSSASSSAAGGATSQEEINSYSALIELKAGVGGSESSLFLESLTRTYTRFAALNLLPCTLLQSSPSDSGGLKYATLEIKGEGSYEKLRWESGVHRVQRVPVTETSGRTHTSTVAVVVLPLKEERGDEGEGEELFDMKDVRIEVMRARGAGGQHVNKTESAVRLTHEPSGITVSMQDTRSQHKNREKAFQVLRARLLDRKLLAEQQAYRAERRQLVKGADRSDKVRTYNFAQNRVTDHRIGLTLNGVQQVLDGEWLWQFHDALREDYEKSRFEDLLSEVDE</sequence>
<name>A0A164MSS9_9AGAM</name>